<dbReference type="AlphaFoldDB" id="E0S4I4"/>
<keyword evidence="2" id="KW-1185">Reference proteome</keyword>
<dbReference type="EMBL" id="CP001812">
    <property type="protein sequence ID" value="ADL36316.1"/>
    <property type="molecule type" value="Genomic_DNA"/>
</dbReference>
<dbReference type="HOGENOM" id="CLU_1394077_0_0_9"/>
<organism evidence="1 2">
    <name type="scientific">Butyrivibrio proteoclasticus (strain ATCC 51982 / DSM 14932 / B316)</name>
    <name type="common">Clostridium proteoclasticum</name>
    <dbReference type="NCBI Taxonomy" id="515622"/>
    <lineage>
        <taxon>Bacteria</taxon>
        <taxon>Bacillati</taxon>
        <taxon>Bacillota</taxon>
        <taxon>Clostridia</taxon>
        <taxon>Lachnospirales</taxon>
        <taxon>Lachnospiraceae</taxon>
        <taxon>Butyrivibrio</taxon>
    </lineage>
</organism>
<reference evidence="1 2" key="1">
    <citation type="journal article" date="2010" name="PLoS ONE">
        <title>The glycobiome of the rumen bacterium Butyrivibrio proteoclasticus B316(T) highlights adaptation to a polysaccharide-rich environment.</title>
        <authorList>
            <person name="Kelly W.J."/>
            <person name="Leahy S.C."/>
            <person name="Altermann E."/>
            <person name="Yeoman C.J."/>
            <person name="Dunne J.C."/>
            <person name="Kong Z."/>
            <person name="Pacheco D.M."/>
            <person name="Li D."/>
            <person name="Noel S.J."/>
            <person name="Moon C.D."/>
            <person name="Cookson A.L."/>
            <person name="Attwood G.T."/>
        </authorList>
    </citation>
    <scope>NUCLEOTIDE SEQUENCE [LARGE SCALE GENOMIC DNA]</scope>
    <source>
        <strain evidence="2">ATCC 51982 / DSM 14932 / B316</strain>
        <plasmid evidence="2">Plasmid pCY360</plasmid>
    </source>
</reference>
<geneLocation type="plasmid" evidence="1 2">
    <name>pCY360</name>
</geneLocation>
<protein>
    <submittedName>
        <fullName evidence="1">Uncharacterized protein</fullName>
    </submittedName>
</protein>
<accession>E0S4I4</accession>
<dbReference type="RefSeq" id="WP_013282965.1">
    <property type="nucleotide sequence ID" value="NC_014389.1"/>
</dbReference>
<sequence length="195" mass="22171">MEIMTCLAKGNEYRIEADAYRVNLEDNGEDTVVFDNLRLYENGAEGFGLGENFWGHHFDKEEAAASLIRAYINDNSSVRAIKVDKNLAKMMEKFFTFSGAHNSYQLDNGGMMINRPISKRYLDEKCILPLQLIDSEGNSYYSNGDAYALIRKDGTVATDMDFWYEQALEESIDAGNYKYICKELEDAIKERGLCG</sequence>
<dbReference type="KEGG" id="bpb:bpr_II379"/>
<proteinExistence type="predicted"/>
<gene>
    <name evidence="1" type="ordered locus">bpr_II379</name>
</gene>
<name>E0S4I4_BUTPB</name>
<keyword evidence="1" id="KW-0614">Plasmid</keyword>
<evidence type="ECO:0000313" key="1">
    <source>
        <dbReference type="EMBL" id="ADL36316.1"/>
    </source>
</evidence>
<dbReference type="Proteomes" id="UP000001299">
    <property type="component" value="Plasmid pCY360"/>
</dbReference>
<evidence type="ECO:0000313" key="2">
    <source>
        <dbReference type="Proteomes" id="UP000001299"/>
    </source>
</evidence>